<evidence type="ECO:0008006" key="5">
    <source>
        <dbReference type="Google" id="ProtNLM"/>
    </source>
</evidence>
<dbReference type="Gene3D" id="1.20.120.1630">
    <property type="match status" value="1"/>
</dbReference>
<dbReference type="Proteomes" id="UP000815325">
    <property type="component" value="Unassembled WGS sequence"/>
</dbReference>
<gene>
    <name evidence="3" type="ORF">DUNSADRAFT_6911</name>
</gene>
<protein>
    <recommendedName>
        <fullName evidence="5">Secreted protein</fullName>
    </recommendedName>
</protein>
<keyword evidence="4" id="KW-1185">Reference proteome</keyword>
<feature type="region of interest" description="Disordered" evidence="1">
    <location>
        <begin position="55"/>
        <end position="80"/>
    </location>
</feature>
<reference evidence="3" key="1">
    <citation type="submission" date="2017-08" db="EMBL/GenBank/DDBJ databases">
        <authorList>
            <person name="Polle J.E."/>
            <person name="Barry K."/>
            <person name="Cushman J."/>
            <person name="Schmutz J."/>
            <person name="Tran D."/>
            <person name="Hathwaick L.T."/>
            <person name="Yim W.C."/>
            <person name="Jenkins J."/>
            <person name="Mckie-Krisberg Z.M."/>
            <person name="Prochnik S."/>
            <person name="Lindquist E."/>
            <person name="Dockter R.B."/>
            <person name="Adam C."/>
            <person name="Molina H."/>
            <person name="Bunkerborg J."/>
            <person name="Jin E."/>
            <person name="Buchheim M."/>
            <person name="Magnuson J."/>
        </authorList>
    </citation>
    <scope>NUCLEOTIDE SEQUENCE</scope>
    <source>
        <strain evidence="3">CCAP 19/18</strain>
    </source>
</reference>
<evidence type="ECO:0000256" key="1">
    <source>
        <dbReference type="SAM" id="MobiDB-lite"/>
    </source>
</evidence>
<evidence type="ECO:0000256" key="2">
    <source>
        <dbReference type="SAM" id="SignalP"/>
    </source>
</evidence>
<feature type="signal peptide" evidence="2">
    <location>
        <begin position="1"/>
        <end position="17"/>
    </location>
</feature>
<feature type="chain" id="PRO_5046260366" description="Secreted protein" evidence="2">
    <location>
        <begin position="18"/>
        <end position="80"/>
    </location>
</feature>
<organism evidence="3 4">
    <name type="scientific">Dunaliella salina</name>
    <name type="common">Green alga</name>
    <name type="synonym">Protococcus salinus</name>
    <dbReference type="NCBI Taxonomy" id="3046"/>
    <lineage>
        <taxon>Eukaryota</taxon>
        <taxon>Viridiplantae</taxon>
        <taxon>Chlorophyta</taxon>
        <taxon>core chlorophytes</taxon>
        <taxon>Chlorophyceae</taxon>
        <taxon>CS clade</taxon>
        <taxon>Chlamydomonadales</taxon>
        <taxon>Dunaliellaceae</taxon>
        <taxon>Dunaliella</taxon>
    </lineage>
</organism>
<name>A0ABQ7GMG7_DUNSA</name>
<accession>A0ABQ7GMG7</accession>
<evidence type="ECO:0000313" key="4">
    <source>
        <dbReference type="Proteomes" id="UP000815325"/>
    </source>
</evidence>
<sequence>MPLNLFFCFLACSYVSGVPILEKQGDQRWGHLAEYQQYKARTPVLVPWNLFSKQKQNGNHGYQPVSGGGEQQRNERESRQ</sequence>
<proteinExistence type="predicted"/>
<dbReference type="EMBL" id="MU069689">
    <property type="protein sequence ID" value="KAF5835771.1"/>
    <property type="molecule type" value="Genomic_DNA"/>
</dbReference>
<comment type="caution">
    <text evidence="3">The sequence shown here is derived from an EMBL/GenBank/DDBJ whole genome shotgun (WGS) entry which is preliminary data.</text>
</comment>
<evidence type="ECO:0000313" key="3">
    <source>
        <dbReference type="EMBL" id="KAF5835771.1"/>
    </source>
</evidence>
<keyword evidence="2" id="KW-0732">Signal</keyword>